<feature type="coiled-coil region" evidence="9">
    <location>
        <begin position="226"/>
        <end position="253"/>
    </location>
</feature>
<evidence type="ECO:0000256" key="8">
    <source>
        <dbReference type="PROSITE-ProRule" id="PRU00284"/>
    </source>
</evidence>
<feature type="domain" description="HAMP" evidence="13">
    <location>
        <begin position="324"/>
        <end position="378"/>
    </location>
</feature>
<dbReference type="NCBIfam" id="TIGR02481">
    <property type="entry name" value="hemeryth_dom"/>
    <property type="match status" value="1"/>
</dbReference>
<dbReference type="InterPro" id="IPR016131">
    <property type="entry name" value="Haemerythrin_Fe_BS"/>
</dbReference>
<sequence length="823" mass="88953">MIEYCKQRLSIKVLMVLVAILVVSFAALGLSVISKQGDLLTEMRTGVREKLQKTGKDAESLFASLEGSVDEQLTAMGKETADSLSTATSVVLSAEEENIRQGMNNLLVSNAKAVVSVLGKVAEDAIMAKEYDQLVDFSRSVAKTEEIVYVFFLDQNDTLLPGYINVVDDLILSYLEKSGLSDEEDQLLQMKGILDESKKDSSVMLYEQVVEYYSLPIGKIVICISKAGVAKEIEALSARFETLKKNNETSIQKVIGDESAAVVAKVKSDLAGVASKNSQAIEETGAILATSAQAVRSGVTWAVLLVGTICCLGVIFAMAVMLRLMVIRPILGVTAGLHDTAEGEGDLTKRLNVQRSDEIGVLAKWFDVFVAKLNDIIVDIGANAETVTSSSMEVLSASDQMLEESDELKSKANGVAVASEEMTVSMNSVAAACEQAATNIGFVAQAAEEMRLALDSVVMECNRAQGVTSSASSQVQSAATRVSELGEAAREISNVSQVITDIADQTNLLALNATIEAARAGEAGKGFAVVASEIKALANQTQEATQQIKARIESIQTSTNDTVKEVGLITTVITDVETIMGTIAVSMTEQSERAAEVAQNIEQASLGIGEVNENVAQSSQVSAQIAGDIADVSAVAQDMANRSHHMRESSESLSELAGQLRKMISVFKVSMSDSKRKEMAGSKTDKVVPDVFVWNNRLVTGLSDIDEQHKKLVQLINALHRAMKSRLGAEESGRILAELTDYTVYHFGFEEKMFAKYSYPATAEHKKAHKNLVDKVMAFQRDFQEGKAGLSVELMDFLCDWLREHIMKTDMSYVSHFKEKGVK</sequence>
<reference evidence="14 15" key="1">
    <citation type="submission" date="2016-12" db="EMBL/GenBank/DDBJ databases">
        <authorList>
            <person name="Song W.-J."/>
            <person name="Kurnit D.M."/>
        </authorList>
    </citation>
    <scope>NUCLEOTIDE SEQUENCE [LARGE SCALE GENOMIC DNA]</scope>
    <source>
        <strain evidence="14 15">DSM 18488</strain>
    </source>
</reference>
<evidence type="ECO:0000256" key="9">
    <source>
        <dbReference type="SAM" id="Coils"/>
    </source>
</evidence>
<evidence type="ECO:0000259" key="13">
    <source>
        <dbReference type="PROSITE" id="PS50885"/>
    </source>
</evidence>
<dbReference type="Gene3D" id="1.10.8.500">
    <property type="entry name" value="HAMP domain in histidine kinase"/>
    <property type="match status" value="1"/>
</dbReference>
<keyword evidence="9" id="KW-0175">Coiled coil</keyword>
<dbReference type="Pfam" id="PF01814">
    <property type="entry name" value="Hemerythrin"/>
    <property type="match status" value="1"/>
</dbReference>
<dbReference type="SMART" id="SM00283">
    <property type="entry name" value="MA"/>
    <property type="match status" value="1"/>
</dbReference>
<feature type="transmembrane region" description="Helical" evidence="10">
    <location>
        <begin position="12"/>
        <end position="33"/>
    </location>
</feature>
<dbReference type="InterPro" id="IPR012312">
    <property type="entry name" value="Hemerythrin-like"/>
</dbReference>
<dbReference type="GO" id="GO:0007165">
    <property type="term" value="P:signal transduction"/>
    <property type="evidence" value="ECO:0007669"/>
    <property type="project" value="UniProtKB-KW"/>
</dbReference>
<keyword evidence="10" id="KW-0472">Membrane</keyword>
<dbReference type="GO" id="GO:0005886">
    <property type="term" value="C:plasma membrane"/>
    <property type="evidence" value="ECO:0007669"/>
    <property type="project" value="UniProtKB-SubCell"/>
</dbReference>
<dbReference type="NCBIfam" id="NF033749">
    <property type="entry name" value="bact_hemeryth"/>
    <property type="match status" value="1"/>
</dbReference>
<dbReference type="GO" id="GO:0046872">
    <property type="term" value="F:metal ion binding"/>
    <property type="evidence" value="ECO:0007669"/>
    <property type="project" value="UniProtKB-KW"/>
</dbReference>
<dbReference type="CDD" id="cd12107">
    <property type="entry name" value="Hemerythrin"/>
    <property type="match status" value="1"/>
</dbReference>
<dbReference type="RefSeq" id="WP_073614062.1">
    <property type="nucleotide sequence ID" value="NZ_FRFE01000013.1"/>
</dbReference>
<dbReference type="PROSITE" id="PS00550">
    <property type="entry name" value="HEMERYTHRINS"/>
    <property type="match status" value="1"/>
</dbReference>
<dbReference type="STRING" id="1121416.SAMN02745220_02769"/>
<keyword evidence="10" id="KW-1133">Transmembrane helix</keyword>
<accession>A0A1M7Y9Q6</accession>
<dbReference type="PROSITE" id="PS50111">
    <property type="entry name" value="CHEMOTAXIS_TRANSDUC_2"/>
    <property type="match status" value="1"/>
</dbReference>
<evidence type="ECO:0000256" key="6">
    <source>
        <dbReference type="ARBA" id="ARBA00023224"/>
    </source>
</evidence>
<dbReference type="PROSITE" id="PS50885">
    <property type="entry name" value="HAMP"/>
    <property type="match status" value="1"/>
</dbReference>
<dbReference type="OrthoDB" id="9774644at2"/>
<dbReference type="AlphaFoldDB" id="A0A1M7Y9Q6"/>
<keyword evidence="10" id="KW-0812">Transmembrane</keyword>
<dbReference type="Pfam" id="PF00015">
    <property type="entry name" value="MCPsignal"/>
    <property type="match status" value="1"/>
</dbReference>
<dbReference type="Pfam" id="PF00672">
    <property type="entry name" value="HAMP"/>
    <property type="match status" value="1"/>
</dbReference>
<comment type="similarity">
    <text evidence="2">Belongs to the hemerythrin family.</text>
</comment>
<dbReference type="InterPro" id="IPR004089">
    <property type="entry name" value="MCPsignal_dom"/>
</dbReference>
<dbReference type="InterPro" id="IPR012827">
    <property type="entry name" value="Hemerythrin_metal-bd"/>
</dbReference>
<comment type="similarity">
    <text evidence="7">Belongs to the methyl-accepting chemotaxis (MCP) protein family.</text>
</comment>
<gene>
    <name evidence="14" type="ORF">SAMN02745220_02769</name>
</gene>
<keyword evidence="3" id="KW-1003">Cell membrane</keyword>
<dbReference type="EMBL" id="FRFE01000013">
    <property type="protein sequence ID" value="SHO49268.1"/>
    <property type="molecule type" value="Genomic_DNA"/>
</dbReference>
<evidence type="ECO:0000256" key="3">
    <source>
        <dbReference type="ARBA" id="ARBA00022519"/>
    </source>
</evidence>
<dbReference type="InterPro" id="IPR035938">
    <property type="entry name" value="Hemerythrin-like_sf"/>
</dbReference>
<evidence type="ECO:0000256" key="4">
    <source>
        <dbReference type="ARBA" id="ARBA00022723"/>
    </source>
</evidence>
<dbReference type="InterPro" id="IPR000727">
    <property type="entry name" value="T_SNARE_dom"/>
</dbReference>
<dbReference type="SUPFAM" id="SSF58104">
    <property type="entry name" value="Methyl-accepting chemotaxis protein (MCP) signaling domain"/>
    <property type="match status" value="1"/>
</dbReference>
<feature type="transmembrane region" description="Helical" evidence="10">
    <location>
        <begin position="301"/>
        <end position="322"/>
    </location>
</feature>
<keyword evidence="5" id="KW-0408">Iron</keyword>
<evidence type="ECO:0000313" key="15">
    <source>
        <dbReference type="Proteomes" id="UP000184603"/>
    </source>
</evidence>
<name>A0A1M7Y9Q6_9BACT</name>
<evidence type="ECO:0000256" key="2">
    <source>
        <dbReference type="ARBA" id="ARBA00010587"/>
    </source>
</evidence>
<organism evidence="14 15">
    <name type="scientific">Desulfopila aestuarii DSM 18488</name>
    <dbReference type="NCBI Taxonomy" id="1121416"/>
    <lineage>
        <taxon>Bacteria</taxon>
        <taxon>Pseudomonadati</taxon>
        <taxon>Thermodesulfobacteriota</taxon>
        <taxon>Desulfobulbia</taxon>
        <taxon>Desulfobulbales</taxon>
        <taxon>Desulfocapsaceae</taxon>
        <taxon>Desulfopila</taxon>
    </lineage>
</organism>
<keyword evidence="4" id="KW-0479">Metal-binding</keyword>
<dbReference type="Gene3D" id="1.10.287.950">
    <property type="entry name" value="Methyl-accepting chemotaxis protein"/>
    <property type="match status" value="1"/>
</dbReference>
<dbReference type="InterPro" id="IPR003660">
    <property type="entry name" value="HAMP_dom"/>
</dbReference>
<dbReference type="Proteomes" id="UP000184603">
    <property type="component" value="Unassembled WGS sequence"/>
</dbReference>
<protein>
    <submittedName>
        <fullName evidence="14">HAMP domain-containing protein</fullName>
    </submittedName>
</protein>
<evidence type="ECO:0000256" key="1">
    <source>
        <dbReference type="ARBA" id="ARBA00004429"/>
    </source>
</evidence>
<dbReference type="CDD" id="cd06225">
    <property type="entry name" value="HAMP"/>
    <property type="match status" value="1"/>
</dbReference>
<evidence type="ECO:0000256" key="7">
    <source>
        <dbReference type="ARBA" id="ARBA00029447"/>
    </source>
</evidence>
<keyword evidence="3" id="KW-0997">Cell inner membrane</keyword>
<dbReference type="PROSITE" id="PS50192">
    <property type="entry name" value="T_SNARE"/>
    <property type="match status" value="1"/>
</dbReference>
<dbReference type="SUPFAM" id="SSF47188">
    <property type="entry name" value="Hemerythrin-like"/>
    <property type="match status" value="1"/>
</dbReference>
<evidence type="ECO:0000313" key="14">
    <source>
        <dbReference type="EMBL" id="SHO49268.1"/>
    </source>
</evidence>
<keyword evidence="15" id="KW-1185">Reference proteome</keyword>
<dbReference type="PANTHER" id="PTHR32089:SF112">
    <property type="entry name" value="LYSOZYME-LIKE PROTEIN-RELATED"/>
    <property type="match status" value="1"/>
</dbReference>
<dbReference type="SMART" id="SM00304">
    <property type="entry name" value="HAMP"/>
    <property type="match status" value="1"/>
</dbReference>
<evidence type="ECO:0000259" key="12">
    <source>
        <dbReference type="PROSITE" id="PS50192"/>
    </source>
</evidence>
<comment type="subcellular location">
    <subcellularLocation>
        <location evidence="1">Cell inner membrane</location>
        <topology evidence="1">Multi-pass membrane protein</topology>
    </subcellularLocation>
</comment>
<dbReference type="PANTHER" id="PTHR32089">
    <property type="entry name" value="METHYL-ACCEPTING CHEMOTAXIS PROTEIN MCPB"/>
    <property type="match status" value="1"/>
</dbReference>
<keyword evidence="6 8" id="KW-0807">Transducer</keyword>
<dbReference type="Gene3D" id="1.20.120.50">
    <property type="entry name" value="Hemerythrin-like"/>
    <property type="match status" value="1"/>
</dbReference>
<proteinExistence type="inferred from homology"/>
<feature type="domain" description="T-SNARE coiled-coil homology" evidence="12">
    <location>
        <begin position="556"/>
        <end position="618"/>
    </location>
</feature>
<evidence type="ECO:0000259" key="11">
    <source>
        <dbReference type="PROSITE" id="PS50111"/>
    </source>
</evidence>
<evidence type="ECO:0000256" key="10">
    <source>
        <dbReference type="SAM" id="Phobius"/>
    </source>
</evidence>
<feature type="domain" description="Methyl-accepting transducer" evidence="11">
    <location>
        <begin position="383"/>
        <end position="633"/>
    </location>
</feature>
<evidence type="ECO:0000256" key="5">
    <source>
        <dbReference type="ARBA" id="ARBA00023004"/>
    </source>
</evidence>